<dbReference type="Proteomes" id="UP001165962">
    <property type="component" value="Unassembled WGS sequence"/>
</dbReference>
<accession>A0ABX0J655</accession>
<protein>
    <submittedName>
        <fullName evidence="1">YbjN domain-containing protein</fullName>
    </submittedName>
</protein>
<sequence>MTDKEKGADAQSQLDMDHELVLITLTGDTLKATAKRLSLTVADETTICMLTLEVQRNVYQQMISDEWMGLLAAARSSDADMIFEEDRSIELRAVLRHSLLKAALHNGTEVEQVLQAILQDSAEGNALRLSESWLVTEVKQQVVLPEALDGGSLKRGYRTIWAKPITSQSKAAESSSTMNGIVEAHLNRMEMKYEWIEETILRLSFTGERGSWIVLVRTDEEKQLCIVYSIYPEMVPEEQRTKMAVFLIEENYDLAVGSFEMDTADGELRYRTSIDVENDRLTTDLFGQLFTTNVVIMDQYFDAIADGMQ</sequence>
<organism evidence="1 2">
    <name type="scientific">Paenibacillus agricola</name>
    <dbReference type="NCBI Taxonomy" id="2716264"/>
    <lineage>
        <taxon>Bacteria</taxon>
        <taxon>Bacillati</taxon>
        <taxon>Bacillota</taxon>
        <taxon>Bacilli</taxon>
        <taxon>Bacillales</taxon>
        <taxon>Paenibacillaceae</taxon>
        <taxon>Paenibacillus</taxon>
    </lineage>
</organism>
<proteinExistence type="predicted"/>
<dbReference type="EMBL" id="JAAOIW010000002">
    <property type="protein sequence ID" value="NHN29561.1"/>
    <property type="molecule type" value="Genomic_DNA"/>
</dbReference>
<evidence type="ECO:0000313" key="1">
    <source>
        <dbReference type="EMBL" id="NHN29561.1"/>
    </source>
</evidence>
<reference evidence="1" key="1">
    <citation type="submission" date="2020-03" db="EMBL/GenBank/DDBJ databases">
        <title>Draft sequencing of Paenibacilllus sp. S3N08.</title>
        <authorList>
            <person name="Kim D.-U."/>
        </authorList>
    </citation>
    <scope>NUCLEOTIDE SEQUENCE</scope>
    <source>
        <strain evidence="1">S3N08</strain>
    </source>
</reference>
<name>A0ABX0J655_9BACL</name>
<evidence type="ECO:0000313" key="2">
    <source>
        <dbReference type="Proteomes" id="UP001165962"/>
    </source>
</evidence>
<gene>
    <name evidence="1" type="ORF">G9U52_06905</name>
</gene>
<comment type="caution">
    <text evidence="1">The sequence shown here is derived from an EMBL/GenBank/DDBJ whole genome shotgun (WGS) entry which is preliminary data.</text>
</comment>
<dbReference type="RefSeq" id="WP_166147632.1">
    <property type="nucleotide sequence ID" value="NZ_JAAOIW010000002.1"/>
</dbReference>
<keyword evidence="2" id="KW-1185">Reference proteome</keyword>